<evidence type="ECO:0000259" key="7">
    <source>
        <dbReference type="Pfam" id="PF19047"/>
    </source>
</evidence>
<feature type="coiled-coil region" evidence="4">
    <location>
        <begin position="183"/>
        <end position="411"/>
    </location>
</feature>
<proteinExistence type="predicted"/>
<protein>
    <submittedName>
        <fullName evidence="8">Uncharacterized protein</fullName>
    </submittedName>
</protein>
<evidence type="ECO:0000256" key="4">
    <source>
        <dbReference type="SAM" id="Coils"/>
    </source>
</evidence>
<feature type="region of interest" description="Disordered" evidence="5">
    <location>
        <begin position="157"/>
        <end position="179"/>
    </location>
</feature>
<dbReference type="AlphaFoldDB" id="A0A8H7QET0"/>
<dbReference type="PANTHER" id="PTHR18947:SF28">
    <property type="entry name" value="GIRDIN, ISOFORM A"/>
    <property type="match status" value="1"/>
</dbReference>
<evidence type="ECO:0000256" key="3">
    <source>
        <dbReference type="ARBA" id="ARBA00023054"/>
    </source>
</evidence>
<keyword evidence="2" id="KW-0963">Cytoplasm</keyword>
<evidence type="ECO:0000256" key="1">
    <source>
        <dbReference type="ARBA" id="ARBA00004496"/>
    </source>
</evidence>
<comment type="subcellular location">
    <subcellularLocation>
        <location evidence="1">Cytoplasm</location>
    </subcellularLocation>
</comment>
<dbReference type="GO" id="GO:0008017">
    <property type="term" value="F:microtubule binding"/>
    <property type="evidence" value="ECO:0007669"/>
    <property type="project" value="InterPro"/>
</dbReference>
<dbReference type="GO" id="GO:0030705">
    <property type="term" value="P:cytoskeleton-dependent intracellular transport"/>
    <property type="evidence" value="ECO:0007669"/>
    <property type="project" value="InterPro"/>
</dbReference>
<dbReference type="OrthoDB" id="49395at2759"/>
<organism evidence="8 9">
    <name type="scientific">Mucor plumbeus</name>
    <dbReference type="NCBI Taxonomy" id="97098"/>
    <lineage>
        <taxon>Eukaryota</taxon>
        <taxon>Fungi</taxon>
        <taxon>Fungi incertae sedis</taxon>
        <taxon>Mucoromycota</taxon>
        <taxon>Mucoromycotina</taxon>
        <taxon>Mucoromycetes</taxon>
        <taxon>Mucorales</taxon>
        <taxon>Mucorineae</taxon>
        <taxon>Mucoraceae</taxon>
        <taxon>Mucor</taxon>
    </lineage>
</organism>
<dbReference type="InterPro" id="IPR036872">
    <property type="entry name" value="CH_dom_sf"/>
</dbReference>
<dbReference type="Pfam" id="PF19047">
    <property type="entry name" value="HOOK_N"/>
    <property type="match status" value="1"/>
</dbReference>
<dbReference type="CDD" id="cd22211">
    <property type="entry name" value="HkD_SF"/>
    <property type="match status" value="1"/>
</dbReference>
<dbReference type="EMBL" id="JAEPRC010001062">
    <property type="protein sequence ID" value="KAG2190096.1"/>
    <property type="molecule type" value="Genomic_DNA"/>
</dbReference>
<dbReference type="GO" id="GO:0051959">
    <property type="term" value="F:dynein light intermediate chain binding"/>
    <property type="evidence" value="ECO:0007669"/>
    <property type="project" value="TreeGrafter"/>
</dbReference>
<feature type="domain" description="Hook C-terminal" evidence="6">
    <location>
        <begin position="211"/>
        <end position="523"/>
    </location>
</feature>
<dbReference type="InterPro" id="IPR008636">
    <property type="entry name" value="Hook_C"/>
</dbReference>
<feature type="coiled-coil region" evidence="4">
    <location>
        <begin position="724"/>
        <end position="758"/>
    </location>
</feature>
<evidence type="ECO:0000256" key="2">
    <source>
        <dbReference type="ARBA" id="ARBA00022490"/>
    </source>
</evidence>
<comment type="caution">
    <text evidence="8">The sequence shown here is derived from an EMBL/GenBank/DDBJ whole genome shotgun (WGS) entry which is preliminary data.</text>
</comment>
<keyword evidence="3 4" id="KW-0175">Coiled coil</keyword>
<feature type="coiled-coil region" evidence="4">
    <location>
        <begin position="562"/>
        <end position="622"/>
    </location>
</feature>
<reference evidence="8" key="1">
    <citation type="submission" date="2020-12" db="EMBL/GenBank/DDBJ databases">
        <title>Metabolic potential, ecology and presence of endohyphal bacteria is reflected in genomic diversity of Mucoromycotina.</title>
        <authorList>
            <person name="Muszewska A."/>
            <person name="Okrasinska A."/>
            <person name="Steczkiewicz K."/>
            <person name="Drgas O."/>
            <person name="Orlowska M."/>
            <person name="Perlinska-Lenart U."/>
            <person name="Aleksandrzak-Piekarczyk T."/>
            <person name="Szatraj K."/>
            <person name="Zielenkiewicz U."/>
            <person name="Pilsyk S."/>
            <person name="Malc E."/>
            <person name="Mieczkowski P."/>
            <person name="Kruszewska J.S."/>
            <person name="Biernat P."/>
            <person name="Pawlowska J."/>
        </authorList>
    </citation>
    <scope>NUCLEOTIDE SEQUENCE</scope>
    <source>
        <strain evidence="8">CBS 226.32</strain>
    </source>
</reference>
<name>A0A8H7QET0_9FUNG</name>
<dbReference type="GO" id="GO:0005737">
    <property type="term" value="C:cytoplasm"/>
    <property type="evidence" value="ECO:0007669"/>
    <property type="project" value="UniProtKB-SubCell"/>
</dbReference>
<feature type="domain" description="HOOK N-terminal" evidence="7">
    <location>
        <begin position="14"/>
        <end position="151"/>
    </location>
</feature>
<accession>A0A8H7QET0</accession>
<dbReference type="SUPFAM" id="SSF116907">
    <property type="entry name" value="Hook domain"/>
    <property type="match status" value="1"/>
</dbReference>
<sequence>MLVKSEMEGSPEAAIVQWINTFDNISHSITHIQDLSDGITLFEVVSDIDYKWFKLIRSADVGDNWVLKINNLKKLYKLVSRYYEEVLDMSFTNLPEVNLNAIAKDSDPRGIIQLCKYILTIAVMCSDNLKYIQNIQLLSEGSQNHIKKFIEETVSYAQAPSEPQETSDNYTQNSYMDDGTYRSQSELTRISKEKEELENQNRQLIDKHSELLTKYDKLENEKQDLQARLKDMDTAVAQANETGRADFIMRTEIDHLKQDLQRSEDTRQEQERRLDYQNRQIRDLTRRNDDLTKYEAQAAALKDQLDEHRHTAEDLQKAENVIEKYKKKLEETADLRKQVKALEDQNHSLMDSNQKLEDDYRNVLAFKTLMDSYKDQVAMLETKNNELIREKNKIEYELAHYNKKMEVLEADKVRDSDRIQALEDHLQEAQLGMNTVDPPTLQRATTGDTEDMDIDDYNLNDSLEDSLKESNVIELKLSKRRLERQVKTLQDEKAAGGGGQKVVVLQHLLDDANRLKTKFEKSYLDVSQERDILQSDMARIREGIPDAIVDQSENTLSLRLRIIELEKETKSLNETIAKLEQKISEGRFQGDDEGMDDIRIKYNELESKSNSLEEQTKKQLQDINKLLLEKDILHGQSLEQKDLLLATERVNSDLKESLAAFKAKDDEPFKQKNAEMQQQLIKLQEDLHSVNNKLKQSKEFIKKQNALLSDIKRDAETGNFDEAVNSLKTEVEMRNEEIEKYKRQLHETRSQNRREQQLMISAWYDMSRRTNKDVVNNKASPISWLGQQRRTLDNQLKRR</sequence>
<evidence type="ECO:0000313" key="9">
    <source>
        <dbReference type="Proteomes" id="UP000650833"/>
    </source>
</evidence>
<dbReference type="Proteomes" id="UP000650833">
    <property type="component" value="Unassembled WGS sequence"/>
</dbReference>
<evidence type="ECO:0000313" key="8">
    <source>
        <dbReference type="EMBL" id="KAG2190096.1"/>
    </source>
</evidence>
<dbReference type="Gene3D" id="1.10.418.10">
    <property type="entry name" value="Calponin-like domain"/>
    <property type="match status" value="1"/>
</dbReference>
<dbReference type="PANTHER" id="PTHR18947">
    <property type="entry name" value="HOOK PROTEINS"/>
    <property type="match status" value="1"/>
</dbReference>
<dbReference type="InterPro" id="IPR043936">
    <property type="entry name" value="HOOK_N"/>
</dbReference>
<dbReference type="GO" id="GO:0031122">
    <property type="term" value="P:cytoplasmic microtubule organization"/>
    <property type="evidence" value="ECO:0007669"/>
    <property type="project" value="InterPro"/>
</dbReference>
<evidence type="ECO:0000259" key="6">
    <source>
        <dbReference type="Pfam" id="PF05622"/>
    </source>
</evidence>
<keyword evidence="9" id="KW-1185">Reference proteome</keyword>
<dbReference type="GO" id="GO:0005815">
    <property type="term" value="C:microtubule organizing center"/>
    <property type="evidence" value="ECO:0007669"/>
    <property type="project" value="TreeGrafter"/>
</dbReference>
<dbReference type="Pfam" id="PF05622">
    <property type="entry name" value="HOOK"/>
    <property type="match status" value="1"/>
</dbReference>
<evidence type="ECO:0000256" key="5">
    <source>
        <dbReference type="SAM" id="MobiDB-lite"/>
    </source>
</evidence>
<gene>
    <name evidence="8" type="ORF">INT46_005088</name>
</gene>